<evidence type="ECO:0000256" key="9">
    <source>
        <dbReference type="ARBA" id="ARBA00023102"/>
    </source>
</evidence>
<sequence length="327" mass="35445">MSNNPLIIAVPSKGRLQDNTNDFFARAGLKIARPGGARNYRGHLEGVDNVEIAFLSASEIAKELKAGSVHLGVTGEDLIREHLTTPDAYIELLIQLGFGHANVVIAVPKAWIDVRSMEDLGDVAMDMPARYGHHLRVATKYINLTRAFFAGHGIIDYKIVESLGATEGAPAAGSADVVVDITSTGSTLEANNLKIIDDGVMLRSQANLVASLTADWSENAKTALGEILDRVQAEEAARTRREITATHFDAAAISQQMCDEFEGFGVYAPFGHTDHILRLHASEKRVYAIASRLRELGAPSVSVGRLDYVFEASNPLFDHMIARLNKA</sequence>
<dbReference type="EMBL" id="PKUQ01000055">
    <property type="protein sequence ID" value="PLW75011.1"/>
    <property type="molecule type" value="Genomic_DNA"/>
</dbReference>
<dbReference type="GO" id="GO:0003879">
    <property type="term" value="F:ATP phosphoribosyltransferase activity"/>
    <property type="evidence" value="ECO:0007669"/>
    <property type="project" value="UniProtKB-UniRule"/>
</dbReference>
<evidence type="ECO:0000256" key="10">
    <source>
        <dbReference type="ARBA" id="ARBA00024861"/>
    </source>
</evidence>
<evidence type="ECO:0000256" key="1">
    <source>
        <dbReference type="ARBA" id="ARBA00000915"/>
    </source>
</evidence>
<dbReference type="CDD" id="cd13593">
    <property type="entry name" value="PBP2_HisGL3"/>
    <property type="match status" value="1"/>
</dbReference>
<dbReference type="PANTHER" id="PTHR21403:SF8">
    <property type="entry name" value="ATP PHOSPHORIBOSYLTRANSFERASE"/>
    <property type="match status" value="1"/>
</dbReference>
<dbReference type="SUPFAM" id="SSF53850">
    <property type="entry name" value="Periplasmic binding protein-like II"/>
    <property type="match status" value="1"/>
</dbReference>
<evidence type="ECO:0000256" key="5">
    <source>
        <dbReference type="ARBA" id="ARBA00020998"/>
    </source>
</evidence>
<dbReference type="OrthoDB" id="9806435at2"/>
<evidence type="ECO:0000256" key="2">
    <source>
        <dbReference type="ARBA" id="ARBA00004667"/>
    </source>
</evidence>
<dbReference type="Proteomes" id="UP000234881">
    <property type="component" value="Unassembled WGS sequence"/>
</dbReference>
<comment type="similarity">
    <text evidence="3">Belongs to the ATP phosphoribosyltransferase family. Short subfamily.</text>
</comment>
<dbReference type="InterPro" id="IPR018198">
    <property type="entry name" value="ATP_PRibTrfase_CS"/>
</dbReference>
<comment type="function">
    <text evidence="10">Catalyzes the condensation of ATP and 5-phosphoribose 1-diphosphate to form N'-(5'-phosphoribosyl)-ATP (PR-ATP). Has a crucial role in the pathway because the rate of histidine biosynthesis seems to be controlled primarily by regulation of HisG enzymatic activity.</text>
</comment>
<evidence type="ECO:0000313" key="14">
    <source>
        <dbReference type="Proteomes" id="UP000234881"/>
    </source>
</evidence>
<dbReference type="InterPro" id="IPR013820">
    <property type="entry name" value="ATP_PRibTrfase_cat"/>
</dbReference>
<organism evidence="13 14">
    <name type="scientific">Cohaesibacter celericrescens</name>
    <dbReference type="NCBI Taxonomy" id="2067669"/>
    <lineage>
        <taxon>Bacteria</taxon>
        <taxon>Pseudomonadati</taxon>
        <taxon>Pseudomonadota</taxon>
        <taxon>Alphaproteobacteria</taxon>
        <taxon>Hyphomicrobiales</taxon>
        <taxon>Cohaesibacteraceae</taxon>
    </lineage>
</organism>
<name>A0A2N5XKG9_9HYPH</name>
<dbReference type="GO" id="GO:0000105">
    <property type="term" value="P:L-histidine biosynthetic process"/>
    <property type="evidence" value="ECO:0007669"/>
    <property type="project" value="UniProtKB-UniRule"/>
</dbReference>
<dbReference type="InterPro" id="IPR001348">
    <property type="entry name" value="ATP_PRibTrfase_HisG"/>
</dbReference>
<evidence type="ECO:0000256" key="4">
    <source>
        <dbReference type="ARBA" id="ARBA00011946"/>
    </source>
</evidence>
<dbReference type="EC" id="2.4.2.17" evidence="4 11"/>
<evidence type="ECO:0000256" key="11">
    <source>
        <dbReference type="NCBIfam" id="TIGR00070"/>
    </source>
</evidence>
<keyword evidence="7 13" id="KW-0328">Glycosyltransferase</keyword>
<evidence type="ECO:0000256" key="6">
    <source>
        <dbReference type="ARBA" id="ARBA00022605"/>
    </source>
</evidence>
<feature type="domain" description="ATP phosphoribosyltransferase catalytic" evidence="12">
    <location>
        <begin position="57"/>
        <end position="232"/>
    </location>
</feature>
<evidence type="ECO:0000259" key="12">
    <source>
        <dbReference type="Pfam" id="PF01634"/>
    </source>
</evidence>
<keyword evidence="6" id="KW-0028">Amino-acid biosynthesis</keyword>
<dbReference type="PROSITE" id="PS01316">
    <property type="entry name" value="ATP_P_PHORIBOSYLTR"/>
    <property type="match status" value="1"/>
</dbReference>
<dbReference type="RefSeq" id="WP_101535911.1">
    <property type="nucleotide sequence ID" value="NZ_PKUQ01000055.1"/>
</dbReference>
<evidence type="ECO:0000313" key="13">
    <source>
        <dbReference type="EMBL" id="PLW75011.1"/>
    </source>
</evidence>
<accession>A0A2N5XKG9</accession>
<keyword evidence="14" id="KW-1185">Reference proteome</keyword>
<reference evidence="13 14" key="1">
    <citation type="submission" date="2018-01" db="EMBL/GenBank/DDBJ databases">
        <title>The draft genome sequence of Cohaesibacter sp. H1304.</title>
        <authorList>
            <person name="Wang N.-N."/>
            <person name="Du Z.-J."/>
        </authorList>
    </citation>
    <scope>NUCLEOTIDE SEQUENCE [LARGE SCALE GENOMIC DNA]</scope>
    <source>
        <strain evidence="13 14">H1304</strain>
    </source>
</reference>
<gene>
    <name evidence="13" type="ORF">C0081_22180</name>
</gene>
<dbReference type="Gene3D" id="3.40.190.10">
    <property type="entry name" value="Periplasmic binding protein-like II"/>
    <property type="match status" value="2"/>
</dbReference>
<evidence type="ECO:0000256" key="7">
    <source>
        <dbReference type="ARBA" id="ARBA00022676"/>
    </source>
</evidence>
<comment type="caution">
    <text evidence="13">The sequence shown here is derived from an EMBL/GenBank/DDBJ whole genome shotgun (WGS) entry which is preliminary data.</text>
</comment>
<evidence type="ECO:0000256" key="3">
    <source>
        <dbReference type="ARBA" id="ARBA00009489"/>
    </source>
</evidence>
<dbReference type="Pfam" id="PF01634">
    <property type="entry name" value="HisG"/>
    <property type="match status" value="1"/>
</dbReference>
<dbReference type="PANTHER" id="PTHR21403">
    <property type="entry name" value="ATP PHOSPHORIBOSYLTRANSFERASE ATP-PRTASE"/>
    <property type="match status" value="1"/>
</dbReference>
<keyword evidence="8 13" id="KW-0808">Transferase</keyword>
<dbReference type="UniPathway" id="UPA00031">
    <property type="reaction ID" value="UER00006"/>
</dbReference>
<evidence type="ECO:0000256" key="8">
    <source>
        <dbReference type="ARBA" id="ARBA00022679"/>
    </source>
</evidence>
<dbReference type="AlphaFoldDB" id="A0A2N5XKG9"/>
<dbReference type="GO" id="GO:0005737">
    <property type="term" value="C:cytoplasm"/>
    <property type="evidence" value="ECO:0007669"/>
    <property type="project" value="InterPro"/>
</dbReference>
<comment type="pathway">
    <text evidence="2">Amino-acid biosynthesis; L-histidine biosynthesis; L-histidine from 5-phospho-alpha-D-ribose 1-diphosphate: step 1/9.</text>
</comment>
<dbReference type="NCBIfam" id="TIGR00070">
    <property type="entry name" value="hisG"/>
    <property type="match status" value="1"/>
</dbReference>
<protein>
    <recommendedName>
        <fullName evidence="5 11">ATP phosphoribosyltransferase</fullName>
        <ecNumber evidence="4 11">2.4.2.17</ecNumber>
    </recommendedName>
</protein>
<keyword evidence="9" id="KW-0368">Histidine biosynthesis</keyword>
<proteinExistence type="inferred from homology"/>
<comment type="catalytic activity">
    <reaction evidence="1">
        <text>1-(5-phospho-beta-D-ribosyl)-ATP + diphosphate = 5-phospho-alpha-D-ribose 1-diphosphate + ATP</text>
        <dbReference type="Rhea" id="RHEA:18473"/>
        <dbReference type="ChEBI" id="CHEBI:30616"/>
        <dbReference type="ChEBI" id="CHEBI:33019"/>
        <dbReference type="ChEBI" id="CHEBI:58017"/>
        <dbReference type="ChEBI" id="CHEBI:73183"/>
        <dbReference type="EC" id="2.4.2.17"/>
    </reaction>
</comment>